<evidence type="ECO:0000256" key="1">
    <source>
        <dbReference type="SAM" id="Phobius"/>
    </source>
</evidence>
<evidence type="ECO:0000313" key="3">
    <source>
        <dbReference type="Proteomes" id="UP000029120"/>
    </source>
</evidence>
<protein>
    <submittedName>
        <fullName evidence="2">Uncharacterized protein</fullName>
    </submittedName>
</protein>
<gene>
    <name evidence="2" type="ordered locus">AALP_Aa4g089700</name>
</gene>
<accession>A0A087H236</accession>
<dbReference type="Proteomes" id="UP000029120">
    <property type="component" value="Chromosome 4"/>
</dbReference>
<proteinExistence type="predicted"/>
<evidence type="ECO:0000313" key="2">
    <source>
        <dbReference type="EMBL" id="KFK36188.1"/>
    </source>
</evidence>
<keyword evidence="1" id="KW-0812">Transmembrane</keyword>
<keyword evidence="3" id="KW-1185">Reference proteome</keyword>
<feature type="transmembrane region" description="Helical" evidence="1">
    <location>
        <begin position="7"/>
        <end position="27"/>
    </location>
</feature>
<keyword evidence="1" id="KW-1133">Transmembrane helix</keyword>
<dbReference type="AlphaFoldDB" id="A0A087H236"/>
<dbReference type="EMBL" id="CM002872">
    <property type="protein sequence ID" value="KFK36188.1"/>
    <property type="molecule type" value="Genomic_DNA"/>
</dbReference>
<keyword evidence="1" id="KW-0472">Membrane</keyword>
<name>A0A087H236_ARAAL</name>
<dbReference type="Gramene" id="KFK36188">
    <property type="protein sequence ID" value="KFK36188"/>
    <property type="gene ID" value="AALP_AA4G089700"/>
</dbReference>
<reference evidence="3" key="1">
    <citation type="journal article" date="2015" name="Nat. Plants">
        <title>Genome expansion of Arabis alpina linked with retrotransposition and reduced symmetric DNA methylation.</title>
        <authorList>
            <person name="Willing E.M."/>
            <person name="Rawat V."/>
            <person name="Mandakova T."/>
            <person name="Maumus F."/>
            <person name="James G.V."/>
            <person name="Nordstroem K.J."/>
            <person name="Becker C."/>
            <person name="Warthmann N."/>
            <person name="Chica C."/>
            <person name="Szarzynska B."/>
            <person name="Zytnicki M."/>
            <person name="Albani M.C."/>
            <person name="Kiefer C."/>
            <person name="Bergonzi S."/>
            <person name="Castaings L."/>
            <person name="Mateos J.L."/>
            <person name="Berns M.C."/>
            <person name="Bujdoso N."/>
            <person name="Piofczyk T."/>
            <person name="de Lorenzo L."/>
            <person name="Barrero-Sicilia C."/>
            <person name="Mateos I."/>
            <person name="Piednoel M."/>
            <person name="Hagmann J."/>
            <person name="Chen-Min-Tao R."/>
            <person name="Iglesias-Fernandez R."/>
            <person name="Schuster S.C."/>
            <person name="Alonso-Blanco C."/>
            <person name="Roudier F."/>
            <person name="Carbonero P."/>
            <person name="Paz-Ares J."/>
            <person name="Davis S.J."/>
            <person name="Pecinka A."/>
            <person name="Quesneville H."/>
            <person name="Colot V."/>
            <person name="Lysak M.A."/>
            <person name="Weigel D."/>
            <person name="Coupland G."/>
            <person name="Schneeberger K."/>
        </authorList>
    </citation>
    <scope>NUCLEOTIDE SEQUENCE [LARGE SCALE GENOMIC DNA]</scope>
    <source>
        <strain evidence="3">cv. Pajares</strain>
    </source>
</reference>
<organism evidence="2 3">
    <name type="scientific">Arabis alpina</name>
    <name type="common">Alpine rock-cress</name>
    <dbReference type="NCBI Taxonomy" id="50452"/>
    <lineage>
        <taxon>Eukaryota</taxon>
        <taxon>Viridiplantae</taxon>
        <taxon>Streptophyta</taxon>
        <taxon>Embryophyta</taxon>
        <taxon>Tracheophyta</taxon>
        <taxon>Spermatophyta</taxon>
        <taxon>Magnoliopsida</taxon>
        <taxon>eudicotyledons</taxon>
        <taxon>Gunneridae</taxon>
        <taxon>Pentapetalae</taxon>
        <taxon>rosids</taxon>
        <taxon>malvids</taxon>
        <taxon>Brassicales</taxon>
        <taxon>Brassicaceae</taxon>
        <taxon>Arabideae</taxon>
        <taxon>Arabis</taxon>
    </lineage>
</organism>
<sequence>MRLINFVRILFVLEFCCFVSCVIFSYGFNLTRLVSRLTFFFFGFSQCWNYKL</sequence>